<dbReference type="Proteomes" id="UP000187609">
    <property type="component" value="Unassembled WGS sequence"/>
</dbReference>
<dbReference type="EMBL" id="MJEQ01002982">
    <property type="protein sequence ID" value="OIT26038.1"/>
    <property type="molecule type" value="Genomic_DNA"/>
</dbReference>
<keyword evidence="1" id="KW-0472">Membrane</keyword>
<dbReference type="OMA" id="GIQFHYP"/>
<dbReference type="Gramene" id="OIT26038">
    <property type="protein sequence ID" value="OIT26038"/>
    <property type="gene ID" value="A4A49_29725"/>
</dbReference>
<evidence type="ECO:0000256" key="1">
    <source>
        <dbReference type="SAM" id="Phobius"/>
    </source>
</evidence>
<feature type="transmembrane region" description="Helical" evidence="1">
    <location>
        <begin position="80"/>
        <end position="106"/>
    </location>
</feature>
<gene>
    <name evidence="2" type="ORF">A4A49_29725</name>
</gene>
<feature type="transmembrane region" description="Helical" evidence="1">
    <location>
        <begin position="226"/>
        <end position="253"/>
    </location>
</feature>
<sequence>MSSASTENRSLWTEIGESKRSILKANCGHFHTLSILFLLPIFFSLAVYPSFHLALFHPDYDFTTFTQFPQSHLFLSKFEIIVPIVYTLFLVLLFLFAVATITYSALHVSYGRPISLVSSIKSIRNSFFPLLSTFIVSEAIFISITLVFTLVFVFLVQVLQTLGLIELKYDSNHFLFLVIPVLIVLVPVLIWLQINWSLAYVIAVVESKWGYESLRRSFYLVKGRRWVAFGIHLYYGLSMGIMMVCGSMFLVIAGAAKGIQWMSLGVILWTALVSVMGYLMMNQYLVANVVLYMKCKDLNCEKLHSETSDFAGEYVSLPLDE</sequence>
<organism evidence="2 3">
    <name type="scientific">Nicotiana attenuata</name>
    <name type="common">Coyote tobacco</name>
    <dbReference type="NCBI Taxonomy" id="49451"/>
    <lineage>
        <taxon>Eukaryota</taxon>
        <taxon>Viridiplantae</taxon>
        <taxon>Streptophyta</taxon>
        <taxon>Embryophyta</taxon>
        <taxon>Tracheophyta</taxon>
        <taxon>Spermatophyta</taxon>
        <taxon>Magnoliopsida</taxon>
        <taxon>eudicotyledons</taxon>
        <taxon>Gunneridae</taxon>
        <taxon>Pentapetalae</taxon>
        <taxon>asterids</taxon>
        <taxon>lamiids</taxon>
        <taxon>Solanales</taxon>
        <taxon>Solanaceae</taxon>
        <taxon>Nicotianoideae</taxon>
        <taxon>Nicotianeae</taxon>
        <taxon>Nicotiana</taxon>
    </lineage>
</organism>
<keyword evidence="3" id="KW-1185">Reference proteome</keyword>
<dbReference type="STRING" id="49451.A0A1J6K9K5"/>
<keyword evidence="1" id="KW-1133">Transmembrane helix</keyword>
<evidence type="ECO:0000313" key="3">
    <source>
        <dbReference type="Proteomes" id="UP000187609"/>
    </source>
</evidence>
<comment type="caution">
    <text evidence="2">The sequence shown here is derived from an EMBL/GenBank/DDBJ whole genome shotgun (WGS) entry which is preliminary data.</text>
</comment>
<protein>
    <recommendedName>
        <fullName evidence="4">Transmembrane protein</fullName>
    </recommendedName>
</protein>
<name>A0A1J6K9K5_NICAT</name>
<keyword evidence="1" id="KW-0812">Transmembrane</keyword>
<evidence type="ECO:0008006" key="4">
    <source>
        <dbReference type="Google" id="ProtNLM"/>
    </source>
</evidence>
<dbReference type="OrthoDB" id="1225556at2759"/>
<dbReference type="PANTHER" id="PTHR33133">
    <property type="entry name" value="OS08G0107100 PROTEIN-RELATED"/>
    <property type="match status" value="1"/>
</dbReference>
<evidence type="ECO:0000313" key="2">
    <source>
        <dbReference type="EMBL" id="OIT26038.1"/>
    </source>
</evidence>
<accession>A0A1J6K9K5</accession>
<reference evidence="2" key="1">
    <citation type="submission" date="2016-11" db="EMBL/GenBank/DDBJ databases">
        <title>The genome of Nicotiana attenuata.</title>
        <authorList>
            <person name="Xu S."/>
            <person name="Brockmoeller T."/>
            <person name="Gaquerel E."/>
            <person name="Navarro A."/>
            <person name="Kuhl H."/>
            <person name="Gase K."/>
            <person name="Ling Z."/>
            <person name="Zhou W."/>
            <person name="Kreitzer C."/>
            <person name="Stanke M."/>
            <person name="Tang H."/>
            <person name="Lyons E."/>
            <person name="Pandey P."/>
            <person name="Pandey S.P."/>
            <person name="Timmermann B."/>
            <person name="Baldwin I.T."/>
        </authorList>
    </citation>
    <scope>NUCLEOTIDE SEQUENCE [LARGE SCALE GENOMIC DNA]</scope>
    <source>
        <strain evidence="2">UT</strain>
    </source>
</reference>
<feature type="transmembrane region" description="Helical" evidence="1">
    <location>
        <begin position="127"/>
        <end position="154"/>
    </location>
</feature>
<feature type="transmembrane region" description="Helical" evidence="1">
    <location>
        <begin position="174"/>
        <end position="205"/>
    </location>
</feature>
<proteinExistence type="predicted"/>
<feature type="transmembrane region" description="Helical" evidence="1">
    <location>
        <begin position="259"/>
        <end position="279"/>
    </location>
</feature>
<dbReference type="AlphaFoldDB" id="A0A1J6K9K5"/>
<dbReference type="KEGG" id="nau:109215741"/>
<dbReference type="PANTHER" id="PTHR33133:SF47">
    <property type="match status" value="1"/>
</dbReference>
<feature type="transmembrane region" description="Helical" evidence="1">
    <location>
        <begin position="30"/>
        <end position="51"/>
    </location>
</feature>